<dbReference type="OrthoDB" id="2135762at2759"/>
<dbReference type="AlphaFoldDB" id="G9NZH7"/>
<dbReference type="Pfam" id="PF08641">
    <property type="entry name" value="Mis14"/>
    <property type="match status" value="1"/>
</dbReference>
<dbReference type="KEGG" id="tatv:25783417"/>
<organism evidence="2 3">
    <name type="scientific">Hypocrea atroviridis (strain ATCC 20476 / IMI 206040)</name>
    <name type="common">Trichoderma atroviride</name>
    <dbReference type="NCBI Taxonomy" id="452589"/>
    <lineage>
        <taxon>Eukaryota</taxon>
        <taxon>Fungi</taxon>
        <taxon>Dikarya</taxon>
        <taxon>Ascomycota</taxon>
        <taxon>Pezizomycotina</taxon>
        <taxon>Sordariomycetes</taxon>
        <taxon>Hypocreomycetidae</taxon>
        <taxon>Hypocreales</taxon>
        <taxon>Hypocreaceae</taxon>
        <taxon>Trichoderma</taxon>
    </lineage>
</organism>
<feature type="region of interest" description="Disordered" evidence="1">
    <location>
        <begin position="163"/>
        <end position="203"/>
    </location>
</feature>
<reference evidence="2 3" key="1">
    <citation type="journal article" date="2011" name="Genome Biol.">
        <title>Comparative genome sequence analysis underscores mycoparasitism as the ancestral life style of Trichoderma.</title>
        <authorList>
            <person name="Kubicek C.P."/>
            <person name="Herrera-Estrella A."/>
            <person name="Seidl-Seiboth V."/>
            <person name="Martinez D.A."/>
            <person name="Druzhinina I.S."/>
            <person name="Thon M."/>
            <person name="Zeilinger S."/>
            <person name="Casas-Flores S."/>
            <person name="Horwitz B.A."/>
            <person name="Mukherjee P.K."/>
            <person name="Mukherjee M."/>
            <person name="Kredics L."/>
            <person name="Alcaraz L.D."/>
            <person name="Aerts A."/>
            <person name="Antal Z."/>
            <person name="Atanasova L."/>
            <person name="Cervantes-Badillo M.G."/>
            <person name="Challacombe J."/>
            <person name="Chertkov O."/>
            <person name="McCluskey K."/>
            <person name="Coulpier F."/>
            <person name="Deshpande N."/>
            <person name="von Doehren H."/>
            <person name="Ebbole D.J."/>
            <person name="Esquivel-Naranjo E.U."/>
            <person name="Fekete E."/>
            <person name="Flipphi M."/>
            <person name="Glaser F."/>
            <person name="Gomez-Rodriguez E.Y."/>
            <person name="Gruber S."/>
            <person name="Han C."/>
            <person name="Henrissat B."/>
            <person name="Hermosa R."/>
            <person name="Hernandez-Onate M."/>
            <person name="Karaffa L."/>
            <person name="Kosti I."/>
            <person name="Le Crom S."/>
            <person name="Lindquist E."/>
            <person name="Lucas S."/>
            <person name="Luebeck M."/>
            <person name="Luebeck P.S."/>
            <person name="Margeot A."/>
            <person name="Metz B."/>
            <person name="Misra M."/>
            <person name="Nevalainen H."/>
            <person name="Omann M."/>
            <person name="Packer N."/>
            <person name="Perrone G."/>
            <person name="Uresti-Rivera E.E."/>
            <person name="Salamov A."/>
            <person name="Schmoll M."/>
            <person name="Seiboth B."/>
            <person name="Shapiro H."/>
            <person name="Sukno S."/>
            <person name="Tamayo-Ramos J.A."/>
            <person name="Tisch D."/>
            <person name="Wiest A."/>
            <person name="Wilkinson H.H."/>
            <person name="Zhang M."/>
            <person name="Coutinho P.M."/>
            <person name="Kenerley C.M."/>
            <person name="Monte E."/>
            <person name="Baker S.E."/>
            <person name="Grigoriev I.V."/>
        </authorList>
    </citation>
    <scope>NUCLEOTIDE SEQUENCE [LARGE SCALE GENOMIC DNA]</scope>
    <source>
        <strain evidence="3">ATCC 20476 / IMI 206040</strain>
    </source>
</reference>
<evidence type="ECO:0000313" key="3">
    <source>
        <dbReference type="Proteomes" id="UP000005426"/>
    </source>
</evidence>
<dbReference type="Proteomes" id="UP000005426">
    <property type="component" value="Unassembled WGS sequence"/>
</dbReference>
<dbReference type="PANTHER" id="PTHR31749:SF3">
    <property type="entry name" value="KINETOCHORE-ASSOCIATED PROTEIN NSL1 HOMOLOG"/>
    <property type="match status" value="1"/>
</dbReference>
<dbReference type="eggNOG" id="ENOG502SA1D">
    <property type="taxonomic scope" value="Eukaryota"/>
</dbReference>
<dbReference type="PANTHER" id="PTHR31749">
    <property type="entry name" value="KINETOCHORE-ASSOCIATED PROTEIN NSL1 HOMOLOG"/>
    <property type="match status" value="1"/>
</dbReference>
<dbReference type="HOGENOM" id="CLU_070604_1_0_1"/>
<gene>
    <name evidence="2" type="ORF">TRIATDRAFT_319219</name>
</gene>
<protein>
    <recommendedName>
        <fullName evidence="4">Kinetochore protein mis14</fullName>
    </recommendedName>
</protein>
<sequence length="240" mass="26203">MDSESVVSQVQRKIELQSHDDLAYLITNVRNAAIEHLNEAFPPVEGDDGEDELRNQIESLVNEYINKTFSLAAPNLTINGLPVAPESFVGTAAPAPNTVYEPFDARKRRQVADLITQEEKLLEDVAALKRSVPAKVAADHAERIRAAMRQDEDDLRERVAKAASAAAAEADADEAGTTTTTTEARKGPPLATRLQRQEGVEGSYKTAVQGLNRLKRDMPAVVAKMERARVAGEYVVSKGR</sequence>
<dbReference type="OMA" id="EVQRNWE"/>
<dbReference type="InterPro" id="IPR013950">
    <property type="entry name" value="Mis14/Nsl1"/>
</dbReference>
<accession>G9NZH7</accession>
<evidence type="ECO:0008006" key="4">
    <source>
        <dbReference type="Google" id="ProtNLM"/>
    </source>
</evidence>
<dbReference type="GeneID" id="25783417"/>
<evidence type="ECO:0000256" key="1">
    <source>
        <dbReference type="SAM" id="MobiDB-lite"/>
    </source>
</evidence>
<feature type="compositionally biased region" description="Low complexity" evidence="1">
    <location>
        <begin position="163"/>
        <end position="182"/>
    </location>
</feature>
<comment type="caution">
    <text evidence="2">The sequence shown here is derived from an EMBL/GenBank/DDBJ whole genome shotgun (WGS) entry which is preliminary data.</text>
</comment>
<proteinExistence type="predicted"/>
<dbReference type="EMBL" id="ABDG02000025">
    <property type="protein sequence ID" value="EHK43882.1"/>
    <property type="molecule type" value="Genomic_DNA"/>
</dbReference>
<dbReference type="GO" id="GO:0000444">
    <property type="term" value="C:MIS12/MIND type complex"/>
    <property type="evidence" value="ECO:0007669"/>
    <property type="project" value="TreeGrafter"/>
</dbReference>
<dbReference type="GO" id="GO:0000070">
    <property type="term" value="P:mitotic sister chromatid segregation"/>
    <property type="evidence" value="ECO:0007669"/>
    <property type="project" value="InterPro"/>
</dbReference>
<evidence type="ECO:0000313" key="2">
    <source>
        <dbReference type="EMBL" id="EHK43882.1"/>
    </source>
</evidence>
<dbReference type="RefSeq" id="XP_013942148.1">
    <property type="nucleotide sequence ID" value="XM_014086673.1"/>
</dbReference>
<keyword evidence="3" id="KW-1185">Reference proteome</keyword>
<dbReference type="STRING" id="452589.G9NZH7"/>
<name>G9NZH7_HYPAI</name>